<dbReference type="RefSeq" id="WP_015496876.1">
    <property type="nucleotide sequence ID" value="NC_020908.1"/>
</dbReference>
<dbReference type="HOGENOM" id="CLU_023125_2_0_5"/>
<dbReference type="PANTHER" id="PTHR42850:SF4">
    <property type="entry name" value="ZINC-DEPENDENT ENDOPOLYPHOSPHATASE"/>
    <property type="match status" value="1"/>
</dbReference>
<dbReference type="InterPro" id="IPR029052">
    <property type="entry name" value="Metallo-depent_PP-like"/>
</dbReference>
<dbReference type="GO" id="GO:0008803">
    <property type="term" value="F:bis(5'-nucleosyl)-tetraphosphatase (symmetrical) activity"/>
    <property type="evidence" value="ECO:0007669"/>
    <property type="project" value="TreeGrafter"/>
</dbReference>
<dbReference type="InterPro" id="IPR050126">
    <property type="entry name" value="Ap4A_hydrolase"/>
</dbReference>
<keyword evidence="3" id="KW-1185">Reference proteome</keyword>
<evidence type="ECO:0000313" key="2">
    <source>
        <dbReference type="EMBL" id="AGI73895.1"/>
    </source>
</evidence>
<organism evidence="2 3">
    <name type="scientific">Octadecabacter arcticus 238</name>
    <dbReference type="NCBI Taxonomy" id="391616"/>
    <lineage>
        <taxon>Bacteria</taxon>
        <taxon>Pseudomonadati</taxon>
        <taxon>Pseudomonadota</taxon>
        <taxon>Alphaproteobacteria</taxon>
        <taxon>Rhodobacterales</taxon>
        <taxon>Roseobacteraceae</taxon>
        <taxon>Octadecabacter</taxon>
    </lineage>
</organism>
<accession>M9RVQ0</accession>
<dbReference type="AlphaFoldDB" id="M9RVQ0"/>
<evidence type="ECO:0000313" key="3">
    <source>
        <dbReference type="Proteomes" id="UP000004688"/>
    </source>
</evidence>
<name>M9RVQ0_9RHOB</name>
<dbReference type="GO" id="GO:0110154">
    <property type="term" value="P:RNA decapping"/>
    <property type="evidence" value="ECO:0007669"/>
    <property type="project" value="TreeGrafter"/>
</dbReference>
<dbReference type="InterPro" id="IPR004843">
    <property type="entry name" value="Calcineurin-like_PHP"/>
</dbReference>
<protein>
    <submittedName>
        <fullName evidence="2">Metallophosphoesterase</fullName>
    </submittedName>
</protein>
<dbReference type="PANTHER" id="PTHR42850">
    <property type="entry name" value="METALLOPHOSPHOESTERASE"/>
    <property type="match status" value="1"/>
</dbReference>
<dbReference type="eggNOG" id="COG0639">
    <property type="taxonomic scope" value="Bacteria"/>
</dbReference>
<sequence length="277" mass="30703">MDNFITEMSPWKTLPTHAADAQVFAIGDVHGQADTLAATLDAIASVPRSHLVRRLIFLGDLIDRGPQSLAAIALYKSAGDLAMVDDVILLPGNHELMLLDGISEPDHFICDWLDNGGDMLIEEAVPGCTARRLVELADIARDAVGEEFLEFIRTCPTWHMEGNIFFIHAGLDPTAEPSEFLNQSRFGAVHECHWAWIREPFLEWTGGWGDCKTWIVVHGHTPATMQVTNLKVLEKAADRVATHGRLCLDAGSTLDLAQVAWAEFAAAKYRFCMTRRR</sequence>
<dbReference type="STRING" id="391616.OA238_c39570"/>
<dbReference type="KEGG" id="oar:OA238_c39570"/>
<dbReference type="GO" id="GO:0005737">
    <property type="term" value="C:cytoplasm"/>
    <property type="evidence" value="ECO:0007669"/>
    <property type="project" value="TreeGrafter"/>
</dbReference>
<dbReference type="OrthoDB" id="9807890at2"/>
<dbReference type="SUPFAM" id="SSF56300">
    <property type="entry name" value="Metallo-dependent phosphatases"/>
    <property type="match status" value="1"/>
</dbReference>
<dbReference type="Proteomes" id="UP000004688">
    <property type="component" value="Chromosome"/>
</dbReference>
<evidence type="ECO:0000259" key="1">
    <source>
        <dbReference type="Pfam" id="PF00149"/>
    </source>
</evidence>
<dbReference type="Pfam" id="PF00149">
    <property type="entry name" value="Metallophos"/>
    <property type="match status" value="1"/>
</dbReference>
<dbReference type="EMBL" id="CP003742">
    <property type="protein sequence ID" value="AGI73895.1"/>
    <property type="molecule type" value="Genomic_DNA"/>
</dbReference>
<dbReference type="GO" id="GO:0016791">
    <property type="term" value="F:phosphatase activity"/>
    <property type="evidence" value="ECO:0007669"/>
    <property type="project" value="TreeGrafter"/>
</dbReference>
<gene>
    <name evidence="2" type="ORF">OA238_c39570</name>
</gene>
<dbReference type="Gene3D" id="3.60.21.10">
    <property type="match status" value="1"/>
</dbReference>
<feature type="domain" description="Calcineurin-like phosphoesterase" evidence="1">
    <location>
        <begin position="23"/>
        <end position="224"/>
    </location>
</feature>
<proteinExistence type="predicted"/>
<reference evidence="2 3" key="1">
    <citation type="journal article" date="2013" name="PLoS ONE">
        <title>Poles Apart: Arctic and Antarctic Octadecabacter strains Share High Genome Plasticity and a New Type of Xanthorhodopsin.</title>
        <authorList>
            <person name="Vollmers J."/>
            <person name="Voget S."/>
            <person name="Dietrich S."/>
            <person name="Gollnow K."/>
            <person name="Smits M."/>
            <person name="Meyer K."/>
            <person name="Brinkhoff T."/>
            <person name="Simon M."/>
            <person name="Daniel R."/>
        </authorList>
    </citation>
    <scope>NUCLEOTIDE SEQUENCE [LARGE SCALE GENOMIC DNA]</scope>
    <source>
        <strain evidence="2 3">238</strain>
    </source>
</reference>